<dbReference type="Gene3D" id="3.60.120.10">
    <property type="entry name" value="Anthranilate synthase"/>
    <property type="match status" value="1"/>
</dbReference>
<dbReference type="PANTHER" id="PTHR11236:SF9">
    <property type="entry name" value="ANTHRANILATE SYNTHASE COMPONENT 1"/>
    <property type="match status" value="1"/>
</dbReference>
<protein>
    <submittedName>
        <fullName evidence="2">Anthranilate synthase component I family protein</fullName>
    </submittedName>
</protein>
<proteinExistence type="predicted"/>
<dbReference type="Pfam" id="PF00425">
    <property type="entry name" value="Chorismate_bind"/>
    <property type="match status" value="1"/>
</dbReference>
<dbReference type="EMBL" id="CP107006">
    <property type="protein sequence ID" value="UYQ93322.1"/>
    <property type="molecule type" value="Genomic_DNA"/>
</dbReference>
<dbReference type="RefSeq" id="WP_264281424.1">
    <property type="nucleotide sequence ID" value="NZ_CP107006.1"/>
</dbReference>
<evidence type="ECO:0000259" key="1">
    <source>
        <dbReference type="Pfam" id="PF00425"/>
    </source>
</evidence>
<accession>A0ABY6J3W4</accession>
<dbReference type="PANTHER" id="PTHR11236">
    <property type="entry name" value="AMINOBENZOATE/ANTHRANILATE SYNTHASE"/>
    <property type="match status" value="1"/>
</dbReference>
<dbReference type="PRINTS" id="PR00095">
    <property type="entry name" value="ANTSNTHASEI"/>
</dbReference>
<sequence length="401" mass="45302">MDSNKYEFPYSEYEAILAAGAVANISCDAGNAFETLRDFHNEHQDWLFGHLSYDLKNETEALTSELPDFKSFPDLHFFVPDILLFARNGEVEIGGHNVNRKFANSIYEDLLALNPEKEGKKEKLPPLQLRVTENYYLDAVKAIQEHIAKGDCYELNFCIESYVQGITLKPLPLFNQLNEVSPAPFASYYKNEDQFLLCSSPERFLKKKGDQLISQPIKGTIKRLDDPEADAAAVKALENSPKERSENVMIVDLVRNDLAHTALQGTVKVEELCGVYSFPQVHHLISTVTATLDKQFHFTDAIRHAFPMGSMTGAPKVRVMELIEQYEKTKRGLYSGSVGYITPEGDFDFNVVIRSILYNADSLYLSFQTGSAITTYSDAKQEWEECLLKAAAMRKVLGYEE</sequence>
<evidence type="ECO:0000313" key="2">
    <source>
        <dbReference type="EMBL" id="UYQ93322.1"/>
    </source>
</evidence>
<evidence type="ECO:0000313" key="3">
    <source>
        <dbReference type="Proteomes" id="UP001162741"/>
    </source>
</evidence>
<name>A0ABY6J3W4_9BACT</name>
<dbReference type="InterPro" id="IPR019999">
    <property type="entry name" value="Anth_synth_I-like"/>
</dbReference>
<dbReference type="SUPFAM" id="SSF56322">
    <property type="entry name" value="ADC synthase"/>
    <property type="match status" value="1"/>
</dbReference>
<gene>
    <name evidence="2" type="ORF">MKQ68_24880</name>
</gene>
<dbReference type="InterPro" id="IPR005801">
    <property type="entry name" value="ADC_synthase"/>
</dbReference>
<keyword evidence="3" id="KW-1185">Reference proteome</keyword>
<reference evidence="2" key="1">
    <citation type="submission" date="2022-10" db="EMBL/GenBank/DDBJ databases">
        <title>Chitinophaga sp. nov., isolated from soil.</title>
        <authorList>
            <person name="Jeon C.O."/>
        </authorList>
    </citation>
    <scope>NUCLEOTIDE SEQUENCE</scope>
    <source>
        <strain evidence="2">R8</strain>
    </source>
</reference>
<dbReference type="Proteomes" id="UP001162741">
    <property type="component" value="Chromosome"/>
</dbReference>
<feature type="domain" description="Chorismate-utilising enzyme C-terminal" evidence="1">
    <location>
        <begin position="134"/>
        <end position="389"/>
    </location>
</feature>
<organism evidence="2 3">
    <name type="scientific">Chitinophaga horti</name>
    <dbReference type="NCBI Taxonomy" id="2920382"/>
    <lineage>
        <taxon>Bacteria</taxon>
        <taxon>Pseudomonadati</taxon>
        <taxon>Bacteroidota</taxon>
        <taxon>Chitinophagia</taxon>
        <taxon>Chitinophagales</taxon>
        <taxon>Chitinophagaceae</taxon>
        <taxon>Chitinophaga</taxon>
    </lineage>
</organism>
<dbReference type="InterPro" id="IPR015890">
    <property type="entry name" value="Chorismate_C"/>
</dbReference>